<dbReference type="InterPro" id="IPR009056">
    <property type="entry name" value="Cyt_c-like_dom"/>
</dbReference>
<evidence type="ECO:0000256" key="2">
    <source>
        <dbReference type="ARBA" id="ARBA00022723"/>
    </source>
</evidence>
<keyword evidence="8" id="KW-1185">Reference proteome</keyword>
<gene>
    <name evidence="7" type="ORF">DJ019_15205</name>
</gene>
<proteinExistence type="predicted"/>
<evidence type="ECO:0000313" key="7">
    <source>
        <dbReference type="EMBL" id="RAK63786.1"/>
    </source>
</evidence>
<dbReference type="Proteomes" id="UP000249524">
    <property type="component" value="Unassembled WGS sequence"/>
</dbReference>
<dbReference type="AlphaFoldDB" id="A0A328BD67"/>
<accession>A0A328BD67</accession>
<comment type="caution">
    <text evidence="7">The sequence shown here is derived from an EMBL/GenBank/DDBJ whole genome shotgun (WGS) entry which is preliminary data.</text>
</comment>
<evidence type="ECO:0000256" key="1">
    <source>
        <dbReference type="ARBA" id="ARBA00022617"/>
    </source>
</evidence>
<reference evidence="7 8" key="1">
    <citation type="submission" date="2018-05" db="EMBL/GenBank/DDBJ databases">
        <authorList>
            <person name="Lanie J.A."/>
            <person name="Ng W.-L."/>
            <person name="Kazmierczak K.M."/>
            <person name="Andrzejewski T.M."/>
            <person name="Davidsen T.M."/>
            <person name="Wayne K.J."/>
            <person name="Tettelin H."/>
            <person name="Glass J.I."/>
            <person name="Rusch D."/>
            <person name="Podicherti R."/>
            <person name="Tsui H.-C.T."/>
            <person name="Winkler M.E."/>
        </authorList>
    </citation>
    <scope>NUCLEOTIDE SEQUENCE [LARGE SCALE GENOMIC DNA]</scope>
    <source>
        <strain evidence="7 8">BUT-10</strain>
    </source>
</reference>
<dbReference type="Pfam" id="PF13442">
    <property type="entry name" value="Cytochrome_CBB3"/>
    <property type="match status" value="1"/>
</dbReference>
<feature type="signal peptide" evidence="5">
    <location>
        <begin position="1"/>
        <end position="23"/>
    </location>
</feature>
<dbReference type="GO" id="GO:0046872">
    <property type="term" value="F:metal ion binding"/>
    <property type="evidence" value="ECO:0007669"/>
    <property type="project" value="UniProtKB-KW"/>
</dbReference>
<keyword evidence="1 4" id="KW-0349">Heme</keyword>
<dbReference type="SUPFAM" id="SSF46626">
    <property type="entry name" value="Cytochrome c"/>
    <property type="match status" value="1"/>
</dbReference>
<evidence type="ECO:0000313" key="8">
    <source>
        <dbReference type="Proteomes" id="UP000249524"/>
    </source>
</evidence>
<sequence length="111" mass="11681">MRPSLAAALALALAAAIGGPAAAQPPADRGEELVTRHCGGCHAAGREGASREPAAPPLRELHRRYDPELLAEALAEGLLTGHPMMPEFRFPPADVRAVIDYLKSIQTKQPG</sequence>
<dbReference type="GO" id="GO:0009055">
    <property type="term" value="F:electron transfer activity"/>
    <property type="evidence" value="ECO:0007669"/>
    <property type="project" value="InterPro"/>
</dbReference>
<dbReference type="OrthoDB" id="7363829at2"/>
<dbReference type="Gene3D" id="1.10.760.10">
    <property type="entry name" value="Cytochrome c-like domain"/>
    <property type="match status" value="1"/>
</dbReference>
<dbReference type="PROSITE" id="PS51007">
    <property type="entry name" value="CYTC"/>
    <property type="match status" value="1"/>
</dbReference>
<keyword evidence="2 4" id="KW-0479">Metal-binding</keyword>
<feature type="chain" id="PRO_5016238132" evidence="5">
    <location>
        <begin position="24"/>
        <end position="111"/>
    </location>
</feature>
<dbReference type="EMBL" id="QFYS01000007">
    <property type="protein sequence ID" value="RAK63786.1"/>
    <property type="molecule type" value="Genomic_DNA"/>
</dbReference>
<evidence type="ECO:0000256" key="3">
    <source>
        <dbReference type="ARBA" id="ARBA00023004"/>
    </source>
</evidence>
<evidence type="ECO:0000256" key="5">
    <source>
        <dbReference type="SAM" id="SignalP"/>
    </source>
</evidence>
<evidence type="ECO:0000256" key="4">
    <source>
        <dbReference type="PROSITE-ProRule" id="PRU00433"/>
    </source>
</evidence>
<protein>
    <submittedName>
        <fullName evidence="7">Cytochrome c</fullName>
    </submittedName>
</protein>
<organism evidence="7 8">
    <name type="scientific">Phenylobacterium kunshanense</name>
    <dbReference type="NCBI Taxonomy" id="1445034"/>
    <lineage>
        <taxon>Bacteria</taxon>
        <taxon>Pseudomonadati</taxon>
        <taxon>Pseudomonadota</taxon>
        <taxon>Alphaproteobacteria</taxon>
        <taxon>Caulobacterales</taxon>
        <taxon>Caulobacteraceae</taxon>
        <taxon>Phenylobacterium</taxon>
    </lineage>
</organism>
<keyword evidence="3 4" id="KW-0408">Iron</keyword>
<dbReference type="GO" id="GO:0020037">
    <property type="term" value="F:heme binding"/>
    <property type="evidence" value="ECO:0007669"/>
    <property type="project" value="InterPro"/>
</dbReference>
<feature type="domain" description="Cytochrome c" evidence="6">
    <location>
        <begin position="25"/>
        <end position="106"/>
    </location>
</feature>
<name>A0A328BD67_9CAUL</name>
<evidence type="ECO:0000259" key="6">
    <source>
        <dbReference type="PROSITE" id="PS51007"/>
    </source>
</evidence>
<keyword evidence="5" id="KW-0732">Signal</keyword>
<dbReference type="InterPro" id="IPR036909">
    <property type="entry name" value="Cyt_c-like_dom_sf"/>
</dbReference>